<dbReference type="Pfam" id="PF01923">
    <property type="entry name" value="Cob_adeno_trans"/>
    <property type="match status" value="1"/>
</dbReference>
<proteinExistence type="inferred from homology"/>
<evidence type="ECO:0000256" key="4">
    <source>
        <dbReference type="RuleBase" id="RU366026"/>
    </source>
</evidence>
<dbReference type="PANTHER" id="PTHR12213">
    <property type="entry name" value="CORRINOID ADENOSYLTRANSFERASE"/>
    <property type="match status" value="1"/>
</dbReference>
<dbReference type="AlphaFoldDB" id="A0A0G0M1Z3"/>
<dbReference type="EMBL" id="LBWA01000004">
    <property type="protein sequence ID" value="KKQ98208.1"/>
    <property type="molecule type" value="Genomic_DNA"/>
</dbReference>
<dbReference type="UniPathway" id="UPA00148">
    <property type="reaction ID" value="UER00233"/>
</dbReference>
<comment type="pathway">
    <text evidence="4">Cofactor biosynthesis; adenosylcobalamin biosynthesis; adenosylcobalamin from cob(II)yrinate a,c-diamide: step 2/7.</text>
</comment>
<dbReference type="InterPro" id="IPR029499">
    <property type="entry name" value="PduO-typ"/>
</dbReference>
<evidence type="ECO:0000256" key="2">
    <source>
        <dbReference type="ARBA" id="ARBA00022741"/>
    </source>
</evidence>
<sequence>MVIYTKRGDKGETSIFDENSAQRTRISKDSLKVEALGAIDELNSFLGVVKSNTGDKKLQRTLGEIQRNLFTIGSITAGSKLKFSSAQTKKLEKMIDNLEGKLPVLKNFVVPGGTVIASNLQYARALSRRAERRVVALDRLEKVRPQILTFLNRLSDAFFMLARQENYKVGVKDEVWVGRKGSN</sequence>
<dbReference type="PANTHER" id="PTHR12213:SF0">
    <property type="entry name" value="CORRINOID ADENOSYLTRANSFERASE MMAB"/>
    <property type="match status" value="1"/>
</dbReference>
<reference evidence="6 7" key="1">
    <citation type="journal article" date="2015" name="Nature">
        <title>rRNA introns, odd ribosomes, and small enigmatic genomes across a large radiation of phyla.</title>
        <authorList>
            <person name="Brown C.T."/>
            <person name="Hug L.A."/>
            <person name="Thomas B.C."/>
            <person name="Sharon I."/>
            <person name="Castelle C.J."/>
            <person name="Singh A."/>
            <person name="Wilkins M.J."/>
            <person name="Williams K.H."/>
            <person name="Banfield J.F."/>
        </authorList>
    </citation>
    <scope>NUCLEOTIDE SEQUENCE [LARGE SCALE GENOMIC DNA]</scope>
</reference>
<dbReference type="GO" id="GO:0008817">
    <property type="term" value="F:corrinoid adenosyltransferase activity"/>
    <property type="evidence" value="ECO:0007669"/>
    <property type="project" value="UniProtKB-UniRule"/>
</dbReference>
<name>A0A0G0M1Z3_9BACT</name>
<keyword evidence="4" id="KW-0169">Cobalamin biosynthesis</keyword>
<dbReference type="GO" id="GO:0005524">
    <property type="term" value="F:ATP binding"/>
    <property type="evidence" value="ECO:0007669"/>
    <property type="project" value="UniProtKB-UniRule"/>
</dbReference>
<keyword evidence="2 4" id="KW-0547">Nucleotide-binding</keyword>
<evidence type="ECO:0000256" key="1">
    <source>
        <dbReference type="ARBA" id="ARBA00022679"/>
    </source>
</evidence>
<dbReference type="PATRIC" id="fig|1618549.4.peg.395"/>
<evidence type="ECO:0000313" key="7">
    <source>
        <dbReference type="Proteomes" id="UP000034325"/>
    </source>
</evidence>
<dbReference type="Gene3D" id="1.20.1200.10">
    <property type="entry name" value="Cobalamin adenosyltransferase-like"/>
    <property type="match status" value="1"/>
</dbReference>
<evidence type="ECO:0000313" key="6">
    <source>
        <dbReference type="EMBL" id="KKQ98208.1"/>
    </source>
</evidence>
<comment type="catalytic activity">
    <reaction evidence="4">
        <text>2 cob(II)yrinate a,c diamide + reduced [electron-transfer flavoprotein] + 2 ATP = 2 adenosylcob(III)yrinate a,c-diamide + 2 triphosphate + oxidized [electron-transfer flavoprotein] + 3 H(+)</text>
        <dbReference type="Rhea" id="RHEA:11528"/>
        <dbReference type="Rhea" id="RHEA-COMP:10685"/>
        <dbReference type="Rhea" id="RHEA-COMP:10686"/>
        <dbReference type="ChEBI" id="CHEBI:15378"/>
        <dbReference type="ChEBI" id="CHEBI:18036"/>
        <dbReference type="ChEBI" id="CHEBI:30616"/>
        <dbReference type="ChEBI" id="CHEBI:57692"/>
        <dbReference type="ChEBI" id="CHEBI:58307"/>
        <dbReference type="ChEBI" id="CHEBI:58503"/>
        <dbReference type="ChEBI" id="CHEBI:58537"/>
        <dbReference type="EC" id="2.5.1.17"/>
    </reaction>
</comment>
<comment type="similarity">
    <text evidence="4">Belongs to the Cob(I)alamin adenosyltransferase family.</text>
</comment>
<organism evidence="6 7">
    <name type="scientific">Candidatus Woesebacteria bacterium GW2011_GWA1_39_12</name>
    <dbReference type="NCBI Taxonomy" id="1618549"/>
    <lineage>
        <taxon>Bacteria</taxon>
        <taxon>Candidatus Woeseibacteriota</taxon>
    </lineage>
</organism>
<feature type="domain" description="Cobalamin adenosyltransferase-like" evidence="5">
    <location>
        <begin position="3"/>
        <end position="164"/>
    </location>
</feature>
<dbReference type="EC" id="2.5.1.17" evidence="4"/>
<keyword evidence="3 4" id="KW-0067">ATP-binding</keyword>
<protein>
    <recommendedName>
        <fullName evidence="4">Corrinoid adenosyltransferase</fullName>
        <ecNumber evidence="4">2.5.1.17</ecNumber>
    </recommendedName>
    <alternativeName>
        <fullName evidence="4">Cob(II)alamin adenosyltransferase</fullName>
    </alternativeName>
    <alternativeName>
        <fullName evidence="4">Cob(II)yrinic acid a,c-diamide adenosyltransferase</fullName>
    </alternativeName>
    <alternativeName>
        <fullName evidence="4">Cobinamide/cobalamin adenosyltransferase</fullName>
    </alternativeName>
</protein>
<dbReference type="SUPFAM" id="SSF89028">
    <property type="entry name" value="Cobalamin adenosyltransferase-like"/>
    <property type="match status" value="1"/>
</dbReference>
<dbReference type="GO" id="GO:0009236">
    <property type="term" value="P:cobalamin biosynthetic process"/>
    <property type="evidence" value="ECO:0007669"/>
    <property type="project" value="UniProtKB-UniRule"/>
</dbReference>
<comment type="caution">
    <text evidence="6">The sequence shown here is derived from an EMBL/GenBank/DDBJ whole genome shotgun (WGS) entry which is preliminary data.</text>
</comment>
<dbReference type="InterPro" id="IPR016030">
    <property type="entry name" value="CblAdoTrfase-like"/>
</dbReference>
<evidence type="ECO:0000256" key="3">
    <source>
        <dbReference type="ARBA" id="ARBA00022840"/>
    </source>
</evidence>
<dbReference type="NCBIfam" id="TIGR00636">
    <property type="entry name" value="PduO_Nterm"/>
    <property type="match status" value="1"/>
</dbReference>
<accession>A0A0G0M1Z3</accession>
<keyword evidence="1 4" id="KW-0808">Transferase</keyword>
<comment type="catalytic activity">
    <reaction evidence="4">
        <text>2 cob(II)alamin + reduced [electron-transfer flavoprotein] + 2 ATP = 2 adenosylcob(III)alamin + 2 triphosphate + oxidized [electron-transfer flavoprotein] + 3 H(+)</text>
        <dbReference type="Rhea" id="RHEA:28671"/>
        <dbReference type="Rhea" id="RHEA-COMP:10685"/>
        <dbReference type="Rhea" id="RHEA-COMP:10686"/>
        <dbReference type="ChEBI" id="CHEBI:15378"/>
        <dbReference type="ChEBI" id="CHEBI:16304"/>
        <dbReference type="ChEBI" id="CHEBI:18036"/>
        <dbReference type="ChEBI" id="CHEBI:18408"/>
        <dbReference type="ChEBI" id="CHEBI:30616"/>
        <dbReference type="ChEBI" id="CHEBI:57692"/>
        <dbReference type="ChEBI" id="CHEBI:58307"/>
        <dbReference type="EC" id="2.5.1.17"/>
    </reaction>
</comment>
<gene>
    <name evidence="6" type="ORF">UT23_C0004G0047</name>
</gene>
<evidence type="ECO:0000259" key="5">
    <source>
        <dbReference type="Pfam" id="PF01923"/>
    </source>
</evidence>
<dbReference type="Proteomes" id="UP000034325">
    <property type="component" value="Unassembled WGS sequence"/>
</dbReference>
<dbReference type="InterPro" id="IPR036451">
    <property type="entry name" value="CblAdoTrfase-like_sf"/>
</dbReference>